<dbReference type="Proteomes" id="UP001221898">
    <property type="component" value="Unassembled WGS sequence"/>
</dbReference>
<reference evidence="3" key="1">
    <citation type="journal article" date="2023" name="Science">
        <title>Genome structures resolve the early diversification of teleost fishes.</title>
        <authorList>
            <person name="Parey E."/>
            <person name="Louis A."/>
            <person name="Montfort J."/>
            <person name="Bouchez O."/>
            <person name="Roques C."/>
            <person name="Iampietro C."/>
            <person name="Lluch J."/>
            <person name="Castinel A."/>
            <person name="Donnadieu C."/>
            <person name="Desvignes T."/>
            <person name="Floi Bucao C."/>
            <person name="Jouanno E."/>
            <person name="Wen M."/>
            <person name="Mejri S."/>
            <person name="Dirks R."/>
            <person name="Jansen H."/>
            <person name="Henkel C."/>
            <person name="Chen W.J."/>
            <person name="Zahm M."/>
            <person name="Cabau C."/>
            <person name="Klopp C."/>
            <person name="Thompson A.W."/>
            <person name="Robinson-Rechavi M."/>
            <person name="Braasch I."/>
            <person name="Lecointre G."/>
            <person name="Bobe J."/>
            <person name="Postlethwait J.H."/>
            <person name="Berthelot C."/>
            <person name="Roest Crollius H."/>
            <person name="Guiguen Y."/>
        </authorList>
    </citation>
    <scope>NUCLEOTIDE SEQUENCE</scope>
    <source>
        <strain evidence="3">NC1722</strain>
    </source>
</reference>
<evidence type="ECO:0000313" key="4">
    <source>
        <dbReference type="Proteomes" id="UP001221898"/>
    </source>
</evidence>
<feature type="transmembrane region" description="Helical" evidence="1">
    <location>
        <begin position="122"/>
        <end position="151"/>
    </location>
</feature>
<keyword evidence="1" id="KW-0812">Transmembrane</keyword>
<dbReference type="EMBL" id="JAINUG010000055">
    <property type="protein sequence ID" value="KAJ8404002.1"/>
    <property type="molecule type" value="Genomic_DNA"/>
</dbReference>
<keyword evidence="1" id="KW-0472">Membrane</keyword>
<evidence type="ECO:0000256" key="2">
    <source>
        <dbReference type="SAM" id="SignalP"/>
    </source>
</evidence>
<accession>A0AAD7SL18</accession>
<dbReference type="AlphaFoldDB" id="A0AAD7SL18"/>
<feature type="signal peptide" evidence="2">
    <location>
        <begin position="1"/>
        <end position="26"/>
    </location>
</feature>
<dbReference type="Gene3D" id="2.10.50.10">
    <property type="entry name" value="Tumor Necrosis Factor Receptor, subunit A, domain 2"/>
    <property type="match status" value="1"/>
</dbReference>
<organism evidence="3 4">
    <name type="scientific">Aldrovandia affinis</name>
    <dbReference type="NCBI Taxonomy" id="143900"/>
    <lineage>
        <taxon>Eukaryota</taxon>
        <taxon>Metazoa</taxon>
        <taxon>Chordata</taxon>
        <taxon>Craniata</taxon>
        <taxon>Vertebrata</taxon>
        <taxon>Euteleostomi</taxon>
        <taxon>Actinopterygii</taxon>
        <taxon>Neopterygii</taxon>
        <taxon>Teleostei</taxon>
        <taxon>Notacanthiformes</taxon>
        <taxon>Halosauridae</taxon>
        <taxon>Aldrovandia</taxon>
    </lineage>
</organism>
<protein>
    <recommendedName>
        <fullName evidence="5">TNFR-Cys domain-containing protein</fullName>
    </recommendedName>
</protein>
<evidence type="ECO:0008006" key="5">
    <source>
        <dbReference type="Google" id="ProtNLM"/>
    </source>
</evidence>
<comment type="caution">
    <text evidence="3">The sequence shown here is derived from an EMBL/GenBank/DDBJ whole genome shotgun (WGS) entry which is preliminary data.</text>
</comment>
<evidence type="ECO:0000313" key="3">
    <source>
        <dbReference type="EMBL" id="KAJ8404002.1"/>
    </source>
</evidence>
<sequence>MENAVLSKMRFITIVVLCFQLNVVQSSECSTSEFQTEHKHCCRFSHPGYFITKNCTLREGVKSKECSKCTAGMGMETTTNCTTFSDTKCGCVDGYTMSSPGVCDPGTKIIYPNQVSTDSSALAAYVTVPIAAVLLMTMMIALFVMFSYRLYKARKTDMFLKVPCQV</sequence>
<proteinExistence type="predicted"/>
<keyword evidence="4" id="KW-1185">Reference proteome</keyword>
<keyword evidence="1" id="KW-1133">Transmembrane helix</keyword>
<evidence type="ECO:0000256" key="1">
    <source>
        <dbReference type="SAM" id="Phobius"/>
    </source>
</evidence>
<keyword evidence="2" id="KW-0732">Signal</keyword>
<name>A0AAD7SL18_9TELE</name>
<dbReference type="SUPFAM" id="SSF57586">
    <property type="entry name" value="TNF receptor-like"/>
    <property type="match status" value="1"/>
</dbReference>
<feature type="chain" id="PRO_5042257607" description="TNFR-Cys domain-containing protein" evidence="2">
    <location>
        <begin position="27"/>
        <end position="166"/>
    </location>
</feature>
<gene>
    <name evidence="3" type="ORF">AAFF_G00343520</name>
</gene>